<dbReference type="InterPro" id="IPR002645">
    <property type="entry name" value="STAS_dom"/>
</dbReference>
<evidence type="ECO:0000313" key="3">
    <source>
        <dbReference type="EMBL" id="TMJ11283.1"/>
    </source>
</evidence>
<accession>A0A537LH95</accession>
<dbReference type="GO" id="GO:0043856">
    <property type="term" value="F:anti-sigma factor antagonist activity"/>
    <property type="evidence" value="ECO:0007669"/>
    <property type="project" value="TreeGrafter"/>
</dbReference>
<dbReference type="Proteomes" id="UP000315217">
    <property type="component" value="Unassembled WGS sequence"/>
</dbReference>
<gene>
    <name evidence="3" type="ORF">E6G98_05335</name>
    <name evidence="2" type="ORF">E6G99_06925</name>
</gene>
<sequence length="117" mass="12903">MTVTAMVKVIERNGVPVAAPEGEIDLANVADCRAQLISVVPNTAPGLILDLSQTTYLDSRGVHLILELAERLRTSQQQMALVLPERSVIRRVLLLTQVDKTVPLCRTLDEALQQFRS</sequence>
<dbReference type="Gene3D" id="3.30.750.24">
    <property type="entry name" value="STAS domain"/>
    <property type="match status" value="1"/>
</dbReference>
<dbReference type="AlphaFoldDB" id="A0A537LH95"/>
<name>A0A537LH95_9BACT</name>
<dbReference type="PANTHER" id="PTHR33495">
    <property type="entry name" value="ANTI-SIGMA FACTOR ANTAGONIST TM_1081-RELATED-RELATED"/>
    <property type="match status" value="1"/>
</dbReference>
<protein>
    <submittedName>
        <fullName evidence="2">STAS domain-containing protein</fullName>
    </submittedName>
</protein>
<dbReference type="PANTHER" id="PTHR33495:SF13">
    <property type="entry name" value="ANTI-SIGMA-F FACTOR ANTAGONIST RSFB"/>
    <property type="match status" value="1"/>
</dbReference>
<dbReference type="EMBL" id="VBAJ01000181">
    <property type="protein sequence ID" value="TMJ07399.1"/>
    <property type="molecule type" value="Genomic_DNA"/>
</dbReference>
<dbReference type="EMBL" id="VBAI01000072">
    <property type="protein sequence ID" value="TMJ11283.1"/>
    <property type="molecule type" value="Genomic_DNA"/>
</dbReference>
<evidence type="ECO:0000259" key="1">
    <source>
        <dbReference type="PROSITE" id="PS50801"/>
    </source>
</evidence>
<reference evidence="4 5" key="1">
    <citation type="journal article" date="2019" name="Nat. Microbiol.">
        <title>Mediterranean grassland soil C-N compound turnover is dependent on rainfall and depth, and is mediated by genomically divergent microorganisms.</title>
        <authorList>
            <person name="Diamond S."/>
            <person name="Andeer P.F."/>
            <person name="Li Z."/>
            <person name="Crits-Christoph A."/>
            <person name="Burstein D."/>
            <person name="Anantharaman K."/>
            <person name="Lane K.R."/>
            <person name="Thomas B.C."/>
            <person name="Pan C."/>
            <person name="Northen T.R."/>
            <person name="Banfield J.F."/>
        </authorList>
    </citation>
    <scope>NUCLEOTIDE SEQUENCE [LARGE SCALE GENOMIC DNA]</scope>
    <source>
        <strain evidence="3">NP_1</strain>
        <strain evidence="2">NP_2</strain>
    </source>
</reference>
<evidence type="ECO:0000313" key="4">
    <source>
        <dbReference type="Proteomes" id="UP000315217"/>
    </source>
</evidence>
<comment type="caution">
    <text evidence="2">The sequence shown here is derived from an EMBL/GenBank/DDBJ whole genome shotgun (WGS) entry which is preliminary data.</text>
</comment>
<organism evidence="2 5">
    <name type="scientific">Candidatus Segetimicrobium genomatis</name>
    <dbReference type="NCBI Taxonomy" id="2569760"/>
    <lineage>
        <taxon>Bacteria</taxon>
        <taxon>Bacillati</taxon>
        <taxon>Candidatus Sysuimicrobiota</taxon>
        <taxon>Candidatus Sysuimicrobiia</taxon>
        <taxon>Candidatus Sysuimicrobiales</taxon>
        <taxon>Candidatus Segetimicrobiaceae</taxon>
        <taxon>Candidatus Segetimicrobium</taxon>
    </lineage>
</organism>
<dbReference type="PROSITE" id="PS50801">
    <property type="entry name" value="STAS"/>
    <property type="match status" value="1"/>
</dbReference>
<proteinExistence type="predicted"/>
<dbReference type="Pfam" id="PF01740">
    <property type="entry name" value="STAS"/>
    <property type="match status" value="1"/>
</dbReference>
<evidence type="ECO:0000313" key="2">
    <source>
        <dbReference type="EMBL" id="TMJ07399.1"/>
    </source>
</evidence>
<feature type="domain" description="STAS" evidence="1">
    <location>
        <begin position="5"/>
        <end position="115"/>
    </location>
</feature>
<dbReference type="SUPFAM" id="SSF52091">
    <property type="entry name" value="SpoIIaa-like"/>
    <property type="match status" value="1"/>
</dbReference>
<dbReference type="Proteomes" id="UP000318661">
    <property type="component" value="Unassembled WGS sequence"/>
</dbReference>
<evidence type="ECO:0000313" key="5">
    <source>
        <dbReference type="Proteomes" id="UP000318661"/>
    </source>
</evidence>
<dbReference type="InterPro" id="IPR036513">
    <property type="entry name" value="STAS_dom_sf"/>
</dbReference>
<dbReference type="CDD" id="cd07043">
    <property type="entry name" value="STAS_anti-anti-sigma_factors"/>
    <property type="match status" value="1"/>
</dbReference>